<keyword evidence="5" id="KW-1185">Reference proteome</keyword>
<dbReference type="GO" id="GO:0016740">
    <property type="term" value="F:transferase activity"/>
    <property type="evidence" value="ECO:0007669"/>
    <property type="project" value="UniProtKB-KW"/>
</dbReference>
<name>A6GBG5_9BACT</name>
<dbReference type="Proteomes" id="UP000005801">
    <property type="component" value="Unassembled WGS sequence"/>
</dbReference>
<evidence type="ECO:0000256" key="2">
    <source>
        <dbReference type="SAM" id="MobiDB-lite"/>
    </source>
</evidence>
<protein>
    <recommendedName>
        <fullName evidence="3">Methyltransferase domain-containing protein</fullName>
    </recommendedName>
</protein>
<gene>
    <name evidence="4" type="ORF">PPSIR1_18747</name>
</gene>
<evidence type="ECO:0000313" key="4">
    <source>
        <dbReference type="EMBL" id="EDM76769.1"/>
    </source>
</evidence>
<dbReference type="EMBL" id="ABCS01000058">
    <property type="protein sequence ID" value="EDM76769.1"/>
    <property type="molecule type" value="Genomic_DNA"/>
</dbReference>
<dbReference type="SUPFAM" id="SSF53335">
    <property type="entry name" value="S-adenosyl-L-methionine-dependent methyltransferases"/>
    <property type="match status" value="1"/>
</dbReference>
<dbReference type="Gene3D" id="3.40.50.150">
    <property type="entry name" value="Vaccinia Virus protein VP39"/>
    <property type="match status" value="1"/>
</dbReference>
<organism evidence="4 5">
    <name type="scientific">Plesiocystis pacifica SIR-1</name>
    <dbReference type="NCBI Taxonomy" id="391625"/>
    <lineage>
        <taxon>Bacteria</taxon>
        <taxon>Pseudomonadati</taxon>
        <taxon>Myxococcota</taxon>
        <taxon>Polyangia</taxon>
        <taxon>Nannocystales</taxon>
        <taxon>Nannocystaceae</taxon>
        <taxon>Plesiocystis</taxon>
    </lineage>
</organism>
<evidence type="ECO:0000259" key="3">
    <source>
        <dbReference type="Pfam" id="PF13649"/>
    </source>
</evidence>
<dbReference type="PANTHER" id="PTHR43861">
    <property type="entry name" value="TRANS-ACONITATE 2-METHYLTRANSFERASE-RELATED"/>
    <property type="match status" value="1"/>
</dbReference>
<feature type="domain" description="Methyltransferase" evidence="3">
    <location>
        <begin position="62"/>
        <end position="154"/>
    </location>
</feature>
<dbReference type="PANTHER" id="PTHR43861:SF3">
    <property type="entry name" value="PUTATIVE (AFU_ORTHOLOGUE AFUA_2G14390)-RELATED"/>
    <property type="match status" value="1"/>
</dbReference>
<reference evidence="4 5" key="1">
    <citation type="submission" date="2007-06" db="EMBL/GenBank/DDBJ databases">
        <authorList>
            <person name="Shimkets L."/>
            <person name="Ferriera S."/>
            <person name="Johnson J."/>
            <person name="Kravitz S."/>
            <person name="Beeson K."/>
            <person name="Sutton G."/>
            <person name="Rogers Y.-H."/>
            <person name="Friedman R."/>
            <person name="Frazier M."/>
            <person name="Venter J.C."/>
        </authorList>
    </citation>
    <scope>NUCLEOTIDE SEQUENCE [LARGE SCALE GENOMIC DNA]</scope>
    <source>
        <strain evidence="4 5">SIR-1</strain>
    </source>
</reference>
<dbReference type="eggNOG" id="COG2227">
    <property type="taxonomic scope" value="Bacteria"/>
</dbReference>
<evidence type="ECO:0000313" key="5">
    <source>
        <dbReference type="Proteomes" id="UP000005801"/>
    </source>
</evidence>
<dbReference type="InterPro" id="IPR029063">
    <property type="entry name" value="SAM-dependent_MTases_sf"/>
</dbReference>
<dbReference type="Pfam" id="PF13649">
    <property type="entry name" value="Methyltransf_25"/>
    <property type="match status" value="1"/>
</dbReference>
<keyword evidence="1" id="KW-0808">Transferase</keyword>
<proteinExistence type="predicted"/>
<evidence type="ECO:0000256" key="1">
    <source>
        <dbReference type="ARBA" id="ARBA00022679"/>
    </source>
</evidence>
<dbReference type="InterPro" id="IPR041698">
    <property type="entry name" value="Methyltransf_25"/>
</dbReference>
<feature type="region of interest" description="Disordered" evidence="2">
    <location>
        <begin position="1"/>
        <end position="27"/>
    </location>
</feature>
<sequence>MGFALPSCLGDNEGMSDGQDFGMRPPGADKWNERFSDAHTAYGTDPNDFLAEVAARIPEGPVLVIAAGEGRNAIYVARRGHAVTAVDQSEVAMANAASRAAACGASLTTVVADLADYDFGQQRWAGIVSIWTHMPPPLRRRVFTACVAALRPGGALVLEAYAPGQLERPGRGGPPVRPWLLAAEEARELFAGLELEVCREVERDIAEGRYHVGPSTTTQVLGFRA</sequence>
<dbReference type="STRING" id="391625.PPSIR1_18747"/>
<accession>A6GBG5</accession>
<dbReference type="CDD" id="cd02440">
    <property type="entry name" value="AdoMet_MTases"/>
    <property type="match status" value="1"/>
</dbReference>
<comment type="caution">
    <text evidence="4">The sequence shown here is derived from an EMBL/GenBank/DDBJ whole genome shotgun (WGS) entry which is preliminary data.</text>
</comment>
<dbReference type="AlphaFoldDB" id="A6GBG5"/>